<dbReference type="AlphaFoldDB" id="A0AAX2ZEN0"/>
<dbReference type="RefSeq" id="WP_074916836.1">
    <property type="nucleotide sequence ID" value="NZ_CP081135.1"/>
</dbReference>
<evidence type="ECO:0000256" key="5">
    <source>
        <dbReference type="RuleBase" id="RU363041"/>
    </source>
</evidence>
<dbReference type="GO" id="GO:0005886">
    <property type="term" value="C:plasma membrane"/>
    <property type="evidence" value="ECO:0007669"/>
    <property type="project" value="UniProtKB-SubCell"/>
</dbReference>
<evidence type="ECO:0000256" key="3">
    <source>
        <dbReference type="ARBA" id="ARBA00022989"/>
    </source>
</evidence>
<gene>
    <name evidence="6" type="ORF">JW646_19210</name>
</gene>
<accession>A0AAX2ZEN0</accession>
<dbReference type="EMBL" id="CP081135">
    <property type="protein sequence ID" value="UEL47717.1"/>
    <property type="molecule type" value="Genomic_DNA"/>
</dbReference>
<dbReference type="Proteomes" id="UP001198983">
    <property type="component" value="Chromosome"/>
</dbReference>
<dbReference type="InterPro" id="IPR002781">
    <property type="entry name" value="TM_pro_TauE-like"/>
</dbReference>
<feature type="transmembrane region" description="Helical" evidence="5">
    <location>
        <begin position="170"/>
        <end position="203"/>
    </location>
</feature>
<protein>
    <recommendedName>
        <fullName evidence="5">Probable membrane transporter protein</fullName>
    </recommendedName>
</protein>
<keyword evidence="3 5" id="KW-1133">Transmembrane helix</keyword>
<evidence type="ECO:0000256" key="4">
    <source>
        <dbReference type="ARBA" id="ARBA00023136"/>
    </source>
</evidence>
<evidence type="ECO:0000256" key="2">
    <source>
        <dbReference type="ARBA" id="ARBA00022692"/>
    </source>
</evidence>
<proteinExistence type="inferred from homology"/>
<dbReference type="PANTHER" id="PTHR43483">
    <property type="entry name" value="MEMBRANE TRANSPORTER PROTEIN HI_0806-RELATED"/>
    <property type="match status" value="1"/>
</dbReference>
<comment type="subcellular location">
    <subcellularLocation>
        <location evidence="5">Cell membrane</location>
        <topology evidence="5">Multi-pass membrane protein</topology>
    </subcellularLocation>
    <subcellularLocation>
        <location evidence="1">Membrane</location>
        <topology evidence="1">Multi-pass membrane protein</topology>
    </subcellularLocation>
</comment>
<feature type="transmembrane region" description="Helical" evidence="5">
    <location>
        <begin position="41"/>
        <end position="64"/>
    </location>
</feature>
<feature type="transmembrane region" description="Helical" evidence="5">
    <location>
        <begin position="133"/>
        <end position="150"/>
    </location>
</feature>
<feature type="transmembrane region" description="Helical" evidence="5">
    <location>
        <begin position="104"/>
        <end position="126"/>
    </location>
</feature>
<organism evidence="6 7">
    <name type="scientific">Terrisporobacter hibernicus</name>
    <dbReference type="NCBI Taxonomy" id="2813371"/>
    <lineage>
        <taxon>Bacteria</taxon>
        <taxon>Bacillati</taxon>
        <taxon>Bacillota</taxon>
        <taxon>Clostridia</taxon>
        <taxon>Peptostreptococcales</taxon>
        <taxon>Peptostreptococcaceae</taxon>
        <taxon>Terrisporobacter</taxon>
    </lineage>
</organism>
<dbReference type="Pfam" id="PF01925">
    <property type="entry name" value="TauE"/>
    <property type="match status" value="1"/>
</dbReference>
<evidence type="ECO:0000256" key="1">
    <source>
        <dbReference type="ARBA" id="ARBA00004141"/>
    </source>
</evidence>
<reference evidence="6 7" key="1">
    <citation type="journal article" date="2023" name="Int. J. Syst. Evol. Microbiol.">
        <title>Terrisporobacter hibernicus sp. nov., isolated from bovine faeces in Northern Ireland.</title>
        <authorList>
            <person name="Mitchell M."/>
            <person name="Nguyen S.V."/>
            <person name="Connor M."/>
            <person name="Fairley D.J."/>
            <person name="Donoghue O."/>
            <person name="Marshall H."/>
            <person name="Koolman L."/>
            <person name="McMullan G."/>
            <person name="Schaffer K.E."/>
            <person name="McGrath J.W."/>
            <person name="Fanning S."/>
        </authorList>
    </citation>
    <scope>NUCLEOTIDE SEQUENCE [LARGE SCALE GENOMIC DNA]</scope>
    <source>
        <strain evidence="6 7">MCA3</strain>
    </source>
</reference>
<name>A0AAX2ZEN0_9FIRM</name>
<keyword evidence="7" id="KW-1185">Reference proteome</keyword>
<dbReference type="KEGG" id="tem:JW646_19210"/>
<evidence type="ECO:0000313" key="6">
    <source>
        <dbReference type="EMBL" id="UEL47717.1"/>
    </source>
</evidence>
<keyword evidence="4 5" id="KW-0472">Membrane</keyword>
<comment type="similarity">
    <text evidence="5">Belongs to the 4-toluene sulfonate uptake permease (TSUP) (TC 2.A.102) family.</text>
</comment>
<keyword evidence="5" id="KW-1003">Cell membrane</keyword>
<sequence>MLKAILGAIAVISAGFSTVYVNDFRKNRDSANNGIFKKSLIIGFVTDFLDAIGVGSFATTTAILKFDKKVNVPDKLLPGTLNVAHALPMVAQALMSLTVIEIDIFTLVCMIVAAVTGSWIGAGIISKLPEKKVQLTMGIALLGTAGLLIAKQLGVMPAGGDAMGLEGTKLIIGVVGNFVLGALMTAGIGLYAPCMAMVALLGMNPKAAFPIMMGSCAFVGPIACTKFVKEGAYVREVSMGITIGGIVGSILALKFVTNLPVYWLNWLVVAVVLYTAVTMFKSAVKKDDENKLENQAS</sequence>
<keyword evidence="2 5" id="KW-0812">Transmembrane</keyword>
<feature type="transmembrane region" description="Helical" evidence="5">
    <location>
        <begin position="262"/>
        <end position="280"/>
    </location>
</feature>
<feature type="transmembrane region" description="Helical" evidence="5">
    <location>
        <begin position="237"/>
        <end position="256"/>
    </location>
</feature>
<evidence type="ECO:0000313" key="7">
    <source>
        <dbReference type="Proteomes" id="UP001198983"/>
    </source>
</evidence>
<dbReference type="PANTHER" id="PTHR43483:SF3">
    <property type="entry name" value="MEMBRANE TRANSPORTER PROTEIN HI_0806-RELATED"/>
    <property type="match status" value="1"/>
</dbReference>